<dbReference type="Proteomes" id="UP000092213">
    <property type="component" value="Chromosome"/>
</dbReference>
<name>A0A193G190_9BORD</name>
<evidence type="ECO:0000313" key="1">
    <source>
        <dbReference type="EMBL" id="ANN73221.1"/>
    </source>
</evidence>
<dbReference type="AlphaFoldDB" id="A0A193G190"/>
<gene>
    <name evidence="1" type="ORF">BAU08_19400</name>
</gene>
<accession>A0A193G190</accession>
<dbReference type="STRING" id="463025.BAU08_19400"/>
<organism evidence="1 2">
    <name type="scientific">Bordetella bronchialis</name>
    <dbReference type="NCBI Taxonomy" id="463025"/>
    <lineage>
        <taxon>Bacteria</taxon>
        <taxon>Pseudomonadati</taxon>
        <taxon>Pseudomonadota</taxon>
        <taxon>Betaproteobacteria</taxon>
        <taxon>Burkholderiales</taxon>
        <taxon>Alcaligenaceae</taxon>
        <taxon>Bordetella</taxon>
    </lineage>
</organism>
<dbReference type="EMBL" id="CP016171">
    <property type="protein sequence ID" value="ANN73221.1"/>
    <property type="molecule type" value="Genomic_DNA"/>
</dbReference>
<evidence type="ECO:0000313" key="2">
    <source>
        <dbReference type="Proteomes" id="UP000092213"/>
    </source>
</evidence>
<proteinExistence type="predicted"/>
<sequence>MTVVIAILLTTLASIIAAGHIKRRLDDAAADNTGRYLMQVRGAVVDLQVKYEAWLNNVDTSGAPAGIYPTPPDLAWVGVAAAQVARGGVADLVKLNLLPASTQRYPVLGDVVRFALVRQGACPGDTCETSAYVYTCHPISDERSLRQNDTCTPPAGRRSKFSPSLLGQVLLASAGYGGHDALGGANVQGPLLNAPRTWFDFGTQPGHAVLAAGLSATPFNQFVRHGETRPVTLHNTLTVDQTIQSNKGLLLNTAVVPGAACEPEGLYASTADKLLAVCVNKTWFSATDHTVTGVFGNLPNNAAVTPLVCPPGLTAWRYVSLQAADVKVTGADVNVAGTVGGTIQGSGSVNAAGSVSVNGSFAGNFQNAGSSFVHVAQSVAVTADRVVITPGDLNARAAVIQGCKS</sequence>
<reference evidence="1 2" key="1">
    <citation type="submission" date="2016-06" db="EMBL/GenBank/DDBJ databases">
        <title>Complete genome sequences of Bordetella bronchialis and Bordetella flabilis.</title>
        <authorList>
            <person name="LiPuma J.J."/>
            <person name="Spilker T."/>
        </authorList>
    </citation>
    <scope>NUCLEOTIDE SEQUENCE [LARGE SCALE GENOMIC DNA]</scope>
    <source>
        <strain evidence="1 2">AU17976</strain>
    </source>
</reference>
<protein>
    <submittedName>
        <fullName evidence="1">Uncharacterized protein</fullName>
    </submittedName>
</protein>
<dbReference type="RefSeq" id="WP_066671099.1">
    <property type="nucleotide sequence ID" value="NZ_CP016171.1"/>
</dbReference>